<sequence length="557" mass="60554">MPLFLLLPHTPAPSRPGHEVAKDCWCVGFGASYVWFRNWVRRRGRGFDWVEVLACFGVREEQKPLLRAKVPLNLLGLPLFTGVTSGDPQELALHLGTYSDAGPAVRFSYKPNNVESPFAVLLKTGFGVWGSPHGAALAMSAEINLSSTGTPSFSFRVKPKFGDFGFRKEIRSISVAFTAADGKDGGASSIAFEEKMRPIDLGGDEKRQEDSIRALSYDGFSSPNASPTDLSPPGKLVNGLTAGGLFSVKDKIQSFSNGTLDKSENTKSEGKPLDHYKDGSSDNGSIEDGFTPVYDVRHPHSRNVVDVEKPEEVSKSSRVDSWMGASTNGWSMSAHSALPIGDRAVAKVRWSMRFGSSACSSFRDGFSITDIRLPSLNVDKFSIEAVEPFRRHQGKPSFETADIPLPGFSYAGDDSQQMGRIAAMCVSMRYQLQLLHSENKMLKKTMDDLRSEIATKKLPAKASELLMQEENALRSQLFDELNGKSETNTSAKVNGKSTRGKLRDGSHAKESMSKTESHDVLRSGGNKTSGSAVTDFTSSVDPVSEELKKAIMNATGG</sequence>
<protein>
    <submittedName>
        <fullName evidence="2">Uncharacterized protein</fullName>
    </submittedName>
</protein>
<feature type="compositionally biased region" description="Polar residues" evidence="1">
    <location>
        <begin position="219"/>
        <end position="229"/>
    </location>
</feature>
<organism evidence="2 3">
    <name type="scientific">Marchantia polymorpha subsp. ruderalis</name>
    <dbReference type="NCBI Taxonomy" id="1480154"/>
    <lineage>
        <taxon>Eukaryota</taxon>
        <taxon>Viridiplantae</taxon>
        <taxon>Streptophyta</taxon>
        <taxon>Embryophyta</taxon>
        <taxon>Marchantiophyta</taxon>
        <taxon>Marchantiopsida</taxon>
        <taxon>Marchantiidae</taxon>
        <taxon>Marchantiales</taxon>
        <taxon>Marchantiaceae</taxon>
        <taxon>Marchantia</taxon>
    </lineage>
</organism>
<dbReference type="AlphaFoldDB" id="A0A176VCQ9"/>
<accession>A0A176VCQ9</accession>
<feature type="compositionally biased region" description="Polar residues" evidence="1">
    <location>
        <begin position="484"/>
        <end position="497"/>
    </location>
</feature>
<feature type="compositionally biased region" description="Basic and acidic residues" evidence="1">
    <location>
        <begin position="501"/>
        <end position="521"/>
    </location>
</feature>
<feature type="compositionally biased region" description="Polar residues" evidence="1">
    <location>
        <begin position="525"/>
        <end position="541"/>
    </location>
</feature>
<dbReference type="Proteomes" id="UP000077202">
    <property type="component" value="Unassembled WGS sequence"/>
</dbReference>
<dbReference type="PANTHER" id="PTHR34285">
    <property type="entry name" value="OS08G0510800 PROTEIN"/>
    <property type="match status" value="1"/>
</dbReference>
<feature type="region of interest" description="Disordered" evidence="1">
    <location>
        <begin position="217"/>
        <end position="236"/>
    </location>
</feature>
<evidence type="ECO:0000256" key="1">
    <source>
        <dbReference type="SAM" id="MobiDB-lite"/>
    </source>
</evidence>
<evidence type="ECO:0000313" key="3">
    <source>
        <dbReference type="Proteomes" id="UP000077202"/>
    </source>
</evidence>
<proteinExistence type="predicted"/>
<gene>
    <name evidence="2" type="ORF">AXG93_2899s1100</name>
</gene>
<reference evidence="2" key="1">
    <citation type="submission" date="2016-03" db="EMBL/GenBank/DDBJ databases">
        <title>Mechanisms controlling the formation of the plant cell surface in tip-growing cells are functionally conserved among land plants.</title>
        <authorList>
            <person name="Honkanen S."/>
            <person name="Jones V.A."/>
            <person name="Morieri G."/>
            <person name="Champion C."/>
            <person name="Hetherington A.J."/>
            <person name="Kelly S."/>
            <person name="Saint-Marcoux D."/>
            <person name="Proust H."/>
            <person name="Prescott H."/>
            <person name="Dolan L."/>
        </authorList>
    </citation>
    <scope>NUCLEOTIDE SEQUENCE [LARGE SCALE GENOMIC DNA]</scope>
    <source>
        <tissue evidence="2">Whole gametophyte</tissue>
    </source>
</reference>
<dbReference type="EMBL" id="LVLJ01004132">
    <property type="protein sequence ID" value="OAE18081.1"/>
    <property type="molecule type" value="Genomic_DNA"/>
</dbReference>
<evidence type="ECO:0000313" key="2">
    <source>
        <dbReference type="EMBL" id="OAE18081.1"/>
    </source>
</evidence>
<feature type="compositionally biased region" description="Basic and acidic residues" evidence="1">
    <location>
        <begin position="261"/>
        <end position="280"/>
    </location>
</feature>
<feature type="region of interest" description="Disordered" evidence="1">
    <location>
        <begin position="479"/>
        <end position="541"/>
    </location>
</feature>
<feature type="region of interest" description="Disordered" evidence="1">
    <location>
        <begin position="257"/>
        <end position="293"/>
    </location>
</feature>
<name>A0A176VCQ9_MARPO</name>
<comment type="caution">
    <text evidence="2">The sequence shown here is derived from an EMBL/GenBank/DDBJ whole genome shotgun (WGS) entry which is preliminary data.</text>
</comment>
<dbReference type="PANTHER" id="PTHR34285:SF3">
    <property type="entry name" value="OS08G0510800 PROTEIN"/>
    <property type="match status" value="1"/>
</dbReference>
<keyword evidence="3" id="KW-1185">Reference proteome</keyword>